<reference evidence="6" key="1">
    <citation type="journal article" date="2019" name="Int. J. Syst. Evol. Microbiol.">
        <title>The Global Catalogue of Microorganisms (GCM) 10K type strain sequencing project: providing services to taxonomists for standard genome sequencing and annotation.</title>
        <authorList>
            <consortium name="The Broad Institute Genomics Platform"/>
            <consortium name="The Broad Institute Genome Sequencing Center for Infectious Disease"/>
            <person name="Wu L."/>
            <person name="Ma J."/>
        </authorList>
    </citation>
    <scope>NUCLEOTIDE SEQUENCE [LARGE SCALE GENOMIC DNA]</scope>
    <source>
        <strain evidence="6">CGMCC 4.7181</strain>
    </source>
</reference>
<evidence type="ECO:0000256" key="1">
    <source>
        <dbReference type="ARBA" id="ARBA00023015"/>
    </source>
</evidence>
<dbReference type="EMBL" id="BMMQ01000006">
    <property type="protein sequence ID" value="GGO64698.1"/>
    <property type="molecule type" value="Genomic_DNA"/>
</dbReference>
<evidence type="ECO:0000256" key="3">
    <source>
        <dbReference type="ARBA" id="ARBA00023163"/>
    </source>
</evidence>
<dbReference type="PANTHER" id="PTHR44688:SF16">
    <property type="entry name" value="DNA-BINDING TRANSCRIPTIONAL ACTIVATOR DEVR_DOSR"/>
    <property type="match status" value="1"/>
</dbReference>
<dbReference type="SUPFAM" id="SSF46894">
    <property type="entry name" value="C-terminal effector domain of the bipartite response regulators"/>
    <property type="match status" value="1"/>
</dbReference>
<dbReference type="CDD" id="cd06170">
    <property type="entry name" value="LuxR_C_like"/>
    <property type="match status" value="1"/>
</dbReference>
<proteinExistence type="predicted"/>
<feature type="domain" description="HTH luxR-type" evidence="4">
    <location>
        <begin position="733"/>
        <end position="798"/>
    </location>
</feature>
<keyword evidence="1" id="KW-0805">Transcription regulation</keyword>
<evidence type="ECO:0000256" key="2">
    <source>
        <dbReference type="ARBA" id="ARBA00023125"/>
    </source>
</evidence>
<comment type="caution">
    <text evidence="5">The sequence shown here is derived from an EMBL/GenBank/DDBJ whole genome shotgun (WGS) entry which is preliminary data.</text>
</comment>
<dbReference type="SMART" id="SM00421">
    <property type="entry name" value="HTH_LUXR"/>
    <property type="match status" value="1"/>
</dbReference>
<evidence type="ECO:0000313" key="5">
    <source>
        <dbReference type="EMBL" id="GGO64698.1"/>
    </source>
</evidence>
<dbReference type="Gene3D" id="1.10.10.10">
    <property type="entry name" value="Winged helix-like DNA-binding domain superfamily/Winged helix DNA-binding domain"/>
    <property type="match status" value="1"/>
</dbReference>
<evidence type="ECO:0000313" key="6">
    <source>
        <dbReference type="Proteomes" id="UP000638043"/>
    </source>
</evidence>
<name>A0ABQ2N3B1_9MICO</name>
<dbReference type="InterPro" id="IPR027417">
    <property type="entry name" value="P-loop_NTPase"/>
</dbReference>
<gene>
    <name evidence="5" type="ORF">GCM10010910_20160</name>
</gene>
<keyword evidence="2" id="KW-0238">DNA-binding</keyword>
<dbReference type="Pfam" id="PF00196">
    <property type="entry name" value="GerE"/>
    <property type="match status" value="1"/>
</dbReference>
<organism evidence="5 6">
    <name type="scientific">Microbacterium nanhaiense</name>
    <dbReference type="NCBI Taxonomy" id="1301026"/>
    <lineage>
        <taxon>Bacteria</taxon>
        <taxon>Bacillati</taxon>
        <taxon>Actinomycetota</taxon>
        <taxon>Actinomycetes</taxon>
        <taxon>Micrococcales</taxon>
        <taxon>Microbacteriaceae</taxon>
        <taxon>Microbacterium</taxon>
    </lineage>
</organism>
<dbReference type="InterPro" id="IPR016032">
    <property type="entry name" value="Sig_transdc_resp-reg_C-effctor"/>
</dbReference>
<dbReference type="Proteomes" id="UP000638043">
    <property type="component" value="Unassembled WGS sequence"/>
</dbReference>
<accession>A0ABQ2N3B1</accession>
<evidence type="ECO:0000259" key="4">
    <source>
        <dbReference type="PROSITE" id="PS50043"/>
    </source>
</evidence>
<keyword evidence="6" id="KW-1185">Reference proteome</keyword>
<dbReference type="InterPro" id="IPR036388">
    <property type="entry name" value="WH-like_DNA-bd_sf"/>
</dbReference>
<dbReference type="SUPFAM" id="SSF52540">
    <property type="entry name" value="P-loop containing nucleoside triphosphate hydrolases"/>
    <property type="match status" value="1"/>
</dbReference>
<protein>
    <recommendedName>
        <fullName evidence="4">HTH luxR-type domain-containing protein</fullName>
    </recommendedName>
</protein>
<dbReference type="InterPro" id="IPR000792">
    <property type="entry name" value="Tscrpt_reg_LuxR_C"/>
</dbReference>
<keyword evidence="3" id="KW-0804">Transcription</keyword>
<dbReference type="PROSITE" id="PS50043">
    <property type="entry name" value="HTH_LUXR_2"/>
    <property type="match status" value="1"/>
</dbReference>
<sequence length="803" mass="86881">MRDDRERQPRADSLADPALIVVRGSAGIGKTDLVRRWAGTLSGAALLWPSIAPPRSTRNFWMRAITQLHARGWISDRALFDAIDRAGQPDDDIRDIVGGLLHSIADSPIIVLDDLHSAVDDGMYLEIVSDLVHFLRVCEKTRAVIIESSPSPIDAIDLPEHIVVSEAHLPPVAFLGRASGSGVGFLSSAPGLRALVQDSRLLRDVCIAAMPHEIDAEVAGTLTGRDGAELLETFARWGLGTLESGPHKSRFVFRADTRIAALAELRRSWPKLLVTTAERLSRLYMMRAEYDVAFEFAVLTGDVALITRVGLRMVPFPMELTPDIVDAIGRLPLEDIHNSAMLSLFAATVAEQAPRPDRSTTDLYRHAADAARASSRGLRPTERLVMLGIESYALQHAGNMSAAITAALHFAERAAAMITERDIDAELAHVFGNFAYQVAVTLITGDEFTAAAALLTHLERYCLAHGIEYRRRFALAGLAFLESVGGRVPASLTLTQTTEGPLTSPLQSSRSYGAFVNATAVICAGLTGDFDALQRAVTTLRERPHPMHWDVLLFGEVILDLAAGNVGAARVRFDEAVGAHLAFSPSAPSPRRASYVRSILVLFGENPRLLATSGTRTAEDPLSLAFSAGRDIDHGDQDAAAAKLGKAAASAHTPLQQHVVFTMLARLGVASEDPETTRDAASHLLVLARTHKLRLAFALLTRDERTRILQSLRSPGELRAAFAVTRPLAQESTAVNASILTARQLVIIRALADLGSRQEVARKLFLSPGTVKAHLRAIYKKLDAHNQAEAIYKAAALGLLRGR</sequence>
<dbReference type="PANTHER" id="PTHR44688">
    <property type="entry name" value="DNA-BINDING TRANSCRIPTIONAL ACTIVATOR DEVR_DOSR"/>
    <property type="match status" value="1"/>
</dbReference>
<dbReference type="RefSeq" id="WP_188701514.1">
    <property type="nucleotide sequence ID" value="NZ_BMMQ01000006.1"/>
</dbReference>